<sequence length="239" mass="25887">MASKQEIKSKRTPDVPDIVRNLDIEDIGKLASPCGPTQHEMSDYNTCALKDACGKPTESTGKVAMSTMSASRAKGDKEYFQGRGMAKDKYVPVYQQPRVRLPAWKLKAETKKSRSSKEICYLIDILQRLHHSDKISGTVVEKPATKETTFTTKPSTSDTGDEVIDCSNSNTLTNAKALFDNLVAGACSSVPTLPSTIDLAWSGGHSIKDFLIESADETAVDSTNAEESLLHVGGEIAET</sequence>
<evidence type="ECO:0000313" key="2">
    <source>
        <dbReference type="Proteomes" id="UP001276659"/>
    </source>
</evidence>
<keyword evidence="2" id="KW-1185">Reference proteome</keyword>
<evidence type="ECO:0000313" key="1">
    <source>
        <dbReference type="EMBL" id="KAK3170006.1"/>
    </source>
</evidence>
<dbReference type="Proteomes" id="UP001276659">
    <property type="component" value="Unassembled WGS sequence"/>
</dbReference>
<proteinExistence type="predicted"/>
<comment type="caution">
    <text evidence="1">The sequence shown here is derived from an EMBL/GenBank/DDBJ whole genome shotgun (WGS) entry which is preliminary data.</text>
</comment>
<organism evidence="1 2">
    <name type="scientific">Lepraria neglecta</name>
    <dbReference type="NCBI Taxonomy" id="209136"/>
    <lineage>
        <taxon>Eukaryota</taxon>
        <taxon>Fungi</taxon>
        <taxon>Dikarya</taxon>
        <taxon>Ascomycota</taxon>
        <taxon>Pezizomycotina</taxon>
        <taxon>Lecanoromycetes</taxon>
        <taxon>OSLEUM clade</taxon>
        <taxon>Lecanoromycetidae</taxon>
        <taxon>Lecanorales</taxon>
        <taxon>Lecanorineae</taxon>
        <taxon>Stereocaulaceae</taxon>
        <taxon>Lepraria</taxon>
    </lineage>
</organism>
<protein>
    <submittedName>
        <fullName evidence="1">Uncharacterized protein</fullName>
    </submittedName>
</protein>
<dbReference type="EMBL" id="JASNWA010000009">
    <property type="protein sequence ID" value="KAK3170006.1"/>
    <property type="molecule type" value="Genomic_DNA"/>
</dbReference>
<gene>
    <name evidence="1" type="ORF">OEA41_009391</name>
</gene>
<accession>A0AAE0DHL2</accession>
<name>A0AAE0DHL2_9LECA</name>
<reference evidence="1" key="1">
    <citation type="submission" date="2022-11" db="EMBL/GenBank/DDBJ databases">
        <title>Chromosomal genome sequence assembly and mating type (MAT) locus characterization of the leprose asexual lichenized fungus Lepraria neglecta (Nyl.) Erichsen.</title>
        <authorList>
            <person name="Allen J.L."/>
            <person name="Pfeffer B."/>
        </authorList>
    </citation>
    <scope>NUCLEOTIDE SEQUENCE</scope>
    <source>
        <strain evidence="1">Allen 5258</strain>
    </source>
</reference>
<dbReference type="AlphaFoldDB" id="A0AAE0DHL2"/>